<gene>
    <name evidence="1" type="ORF">INH39_17160</name>
</gene>
<organism evidence="1 2">
    <name type="scientific">Massilia violaceinigra</name>
    <dbReference type="NCBI Taxonomy" id="2045208"/>
    <lineage>
        <taxon>Bacteria</taxon>
        <taxon>Pseudomonadati</taxon>
        <taxon>Pseudomonadota</taxon>
        <taxon>Betaproteobacteria</taxon>
        <taxon>Burkholderiales</taxon>
        <taxon>Oxalobacteraceae</taxon>
        <taxon>Telluria group</taxon>
        <taxon>Massilia</taxon>
    </lineage>
</organism>
<evidence type="ECO:0000313" key="1">
    <source>
        <dbReference type="EMBL" id="UOD27265.1"/>
    </source>
</evidence>
<evidence type="ECO:0000313" key="2">
    <source>
        <dbReference type="Proteomes" id="UP000831532"/>
    </source>
</evidence>
<proteinExistence type="predicted"/>
<dbReference type="Proteomes" id="UP000831532">
    <property type="component" value="Chromosome"/>
</dbReference>
<keyword evidence="2" id="KW-1185">Reference proteome</keyword>
<reference evidence="1 2" key="1">
    <citation type="submission" date="2020-10" db="EMBL/GenBank/DDBJ databases">
        <title>Genome analysis of Massilia species.</title>
        <authorList>
            <person name="Jung D.-H."/>
        </authorList>
    </citation>
    <scope>NUCLEOTIDE SEQUENCE [LARGE SCALE GENOMIC DNA]</scope>
    <source>
        <strain evidence="2">sipir</strain>
    </source>
</reference>
<protein>
    <submittedName>
        <fullName evidence="1">Uncharacterized protein</fullName>
    </submittedName>
</protein>
<name>A0ABY3ZXU2_9BURK</name>
<dbReference type="RefSeq" id="WP_243488541.1">
    <property type="nucleotide sequence ID" value="NZ_CP063361.1"/>
</dbReference>
<dbReference type="EMBL" id="CP063361">
    <property type="protein sequence ID" value="UOD27265.1"/>
    <property type="molecule type" value="Genomic_DNA"/>
</dbReference>
<sequence>MSLDLVISCPINQEERALLYPICSEGTFDNVILPISLKYELHMIEDWHPFVHVCKENLDEFLRQMEILIHHIHVAIDDGDMPLKSRIFFDDRLYGMIDLIKELLDARSDLIVSIG</sequence>
<accession>A0ABY3ZXU2</accession>